<dbReference type="PANTHER" id="PTHR33048:SF129">
    <property type="entry name" value="INTEGRAL MEMBRANE PROTEIN-RELATED"/>
    <property type="match status" value="1"/>
</dbReference>
<feature type="transmembrane region" description="Helical" evidence="7">
    <location>
        <begin position="61"/>
        <end position="84"/>
    </location>
</feature>
<protein>
    <recommendedName>
        <fullName evidence="8">Rhodopsin domain-containing protein</fullName>
    </recommendedName>
</protein>
<evidence type="ECO:0000259" key="8">
    <source>
        <dbReference type="Pfam" id="PF20684"/>
    </source>
</evidence>
<comment type="caution">
    <text evidence="9">The sequence shown here is derived from an EMBL/GenBank/DDBJ whole genome shotgun (WGS) entry which is preliminary data.</text>
</comment>
<feature type="transmembrane region" description="Helical" evidence="7">
    <location>
        <begin position="219"/>
        <end position="241"/>
    </location>
</feature>
<evidence type="ECO:0000313" key="10">
    <source>
        <dbReference type="Proteomes" id="UP001370758"/>
    </source>
</evidence>
<feature type="region of interest" description="Disordered" evidence="6">
    <location>
        <begin position="417"/>
        <end position="452"/>
    </location>
</feature>
<feature type="transmembrane region" description="Helical" evidence="7">
    <location>
        <begin position="104"/>
        <end position="127"/>
    </location>
</feature>
<feature type="compositionally biased region" description="Basic and acidic residues" evidence="6">
    <location>
        <begin position="439"/>
        <end position="449"/>
    </location>
</feature>
<evidence type="ECO:0000256" key="5">
    <source>
        <dbReference type="ARBA" id="ARBA00038359"/>
    </source>
</evidence>
<dbReference type="InterPro" id="IPR052337">
    <property type="entry name" value="SAT4-like"/>
</dbReference>
<keyword evidence="2 7" id="KW-0812">Transmembrane</keyword>
<reference evidence="9 10" key="1">
    <citation type="submission" date="2023-08" db="EMBL/GenBank/DDBJ databases">
        <authorList>
            <person name="Palmer J.M."/>
        </authorList>
    </citation>
    <scope>NUCLEOTIDE SEQUENCE [LARGE SCALE GENOMIC DNA]</scope>
    <source>
        <strain evidence="9 10">TWF481</strain>
    </source>
</reference>
<feature type="compositionally biased region" description="Polar residues" evidence="6">
    <location>
        <begin position="306"/>
        <end position="315"/>
    </location>
</feature>
<comment type="similarity">
    <text evidence="5">Belongs to the SAT4 family.</text>
</comment>
<proteinExistence type="inferred from homology"/>
<keyword evidence="10" id="KW-1185">Reference proteome</keyword>
<evidence type="ECO:0000256" key="6">
    <source>
        <dbReference type="SAM" id="MobiDB-lite"/>
    </source>
</evidence>
<sequence>MSRVPSAEVIASWPEPNYSNPANRGHYLIAVEVVLFFFTAVVVVGRIYTRRWLIRSFGVDDWLIIPACIFCFALTVSTCLATTAGYGLHIYDVPHHLRTKSLEYAWANMLIYCITVTLTKLSILAFYLRLFPSGFFRTLTYITGFVVIASGVAYTFMVIFYCLPIRAYWQPFDFPDAKCLNDGYALVSNAAVNIALDSWLWIMPLPVVCKVHLPVRQRVGLIGVFALGFFVCIAGALRLYYVAITAYSYDKTWDGFNAWIWTALESDVGIICASLPALKPLVTKVTKFKFSEVTPTGYGNEHSRATKNPINNNRKSGGGGIRLPSRAASRNLGSRNQLTQLESIWDGSDEVICETEIKGGFSSKIKKHSGEDHGEGEAYQMSTIVFTGDPDGKLAAARKSYFDKALASKENLAINVRPTFPGGHDMEDRHSSSSGSSKVDLEEGRRSDENFNNGNTIGWKSWEIMRTTEIEVREDHNSFEEVRNLSTESLAIGRAVEV</sequence>
<feature type="transmembrane region" description="Helical" evidence="7">
    <location>
        <begin position="139"/>
        <end position="163"/>
    </location>
</feature>
<keyword evidence="4 7" id="KW-0472">Membrane</keyword>
<dbReference type="GO" id="GO:0016020">
    <property type="term" value="C:membrane"/>
    <property type="evidence" value="ECO:0007669"/>
    <property type="project" value="UniProtKB-SubCell"/>
</dbReference>
<evidence type="ECO:0000256" key="4">
    <source>
        <dbReference type="ARBA" id="ARBA00023136"/>
    </source>
</evidence>
<evidence type="ECO:0000313" key="9">
    <source>
        <dbReference type="EMBL" id="KAK6500136.1"/>
    </source>
</evidence>
<feature type="transmembrane region" description="Helical" evidence="7">
    <location>
        <begin position="27"/>
        <end position="49"/>
    </location>
</feature>
<dbReference type="InterPro" id="IPR049326">
    <property type="entry name" value="Rhodopsin_dom_fungi"/>
</dbReference>
<gene>
    <name evidence="9" type="ORF">TWF481_010491</name>
</gene>
<evidence type="ECO:0000256" key="2">
    <source>
        <dbReference type="ARBA" id="ARBA00022692"/>
    </source>
</evidence>
<accession>A0AAV9W343</accession>
<feature type="domain" description="Rhodopsin" evidence="8">
    <location>
        <begin position="46"/>
        <end position="283"/>
    </location>
</feature>
<feature type="region of interest" description="Disordered" evidence="6">
    <location>
        <begin position="298"/>
        <end position="326"/>
    </location>
</feature>
<name>A0AAV9W343_9PEZI</name>
<organism evidence="9 10">
    <name type="scientific">Arthrobotrys musiformis</name>
    <dbReference type="NCBI Taxonomy" id="47236"/>
    <lineage>
        <taxon>Eukaryota</taxon>
        <taxon>Fungi</taxon>
        <taxon>Dikarya</taxon>
        <taxon>Ascomycota</taxon>
        <taxon>Pezizomycotina</taxon>
        <taxon>Orbiliomycetes</taxon>
        <taxon>Orbiliales</taxon>
        <taxon>Orbiliaceae</taxon>
        <taxon>Arthrobotrys</taxon>
    </lineage>
</organism>
<dbReference type="PANTHER" id="PTHR33048">
    <property type="entry name" value="PTH11-LIKE INTEGRAL MEMBRANE PROTEIN (AFU_ORTHOLOGUE AFUA_5G11245)"/>
    <property type="match status" value="1"/>
</dbReference>
<comment type="subcellular location">
    <subcellularLocation>
        <location evidence="1">Membrane</location>
        <topology evidence="1">Multi-pass membrane protein</topology>
    </subcellularLocation>
</comment>
<evidence type="ECO:0000256" key="3">
    <source>
        <dbReference type="ARBA" id="ARBA00022989"/>
    </source>
</evidence>
<dbReference type="EMBL" id="JAVHJL010000007">
    <property type="protein sequence ID" value="KAK6500136.1"/>
    <property type="molecule type" value="Genomic_DNA"/>
</dbReference>
<evidence type="ECO:0000256" key="7">
    <source>
        <dbReference type="SAM" id="Phobius"/>
    </source>
</evidence>
<keyword evidence="3 7" id="KW-1133">Transmembrane helix</keyword>
<dbReference type="Pfam" id="PF20684">
    <property type="entry name" value="Fung_rhodopsin"/>
    <property type="match status" value="1"/>
</dbReference>
<dbReference type="Proteomes" id="UP001370758">
    <property type="component" value="Unassembled WGS sequence"/>
</dbReference>
<dbReference type="AlphaFoldDB" id="A0AAV9W343"/>
<evidence type="ECO:0000256" key="1">
    <source>
        <dbReference type="ARBA" id="ARBA00004141"/>
    </source>
</evidence>
<feature type="transmembrane region" description="Helical" evidence="7">
    <location>
        <begin position="183"/>
        <end position="207"/>
    </location>
</feature>